<name>A0A1X3G6U8_9BRAD</name>
<dbReference type="AlphaFoldDB" id="A0A1X3G6U8"/>
<dbReference type="Proteomes" id="UP000193553">
    <property type="component" value="Unassembled WGS sequence"/>
</dbReference>
<proteinExistence type="predicted"/>
<gene>
    <name evidence="1" type="ORF">BSZ18_02230</name>
</gene>
<accession>A0A1X3G6U8</accession>
<evidence type="ECO:0000313" key="1">
    <source>
        <dbReference type="EMBL" id="OSJ18395.1"/>
    </source>
</evidence>
<comment type="caution">
    <text evidence="1">The sequence shown here is derived from an EMBL/GenBank/DDBJ whole genome shotgun (WGS) entry which is preliminary data.</text>
</comment>
<dbReference type="OrthoDB" id="9863920at2"/>
<sequence>MAYSKPFDIAVIGAGATKLSMVALDLENAEEACAVGKQMAETTGRTVTVRNAEGEVLGIFPGANKN</sequence>
<dbReference type="RefSeq" id="WP_085357203.1">
    <property type="nucleotide sequence ID" value="NZ_NAFD01000138.1"/>
</dbReference>
<protein>
    <submittedName>
        <fullName evidence="1">Uncharacterized protein</fullName>
    </submittedName>
</protein>
<reference evidence="1 2" key="1">
    <citation type="submission" date="2017-03" db="EMBL/GenBank/DDBJ databases">
        <title>Whole genome sequences of fourteen strains of Bradyrhizobium canariense and one strain of Bradyrhizobium japonicum isolated from Lupinus (Papilionoideae: Genisteae) species in Algeria.</title>
        <authorList>
            <person name="Crovadore J."/>
            <person name="Chekireb D."/>
            <person name="Brachmann A."/>
            <person name="Chablais R."/>
            <person name="Cochard B."/>
            <person name="Lefort F."/>
        </authorList>
    </citation>
    <scope>NUCLEOTIDE SEQUENCE [LARGE SCALE GENOMIC DNA]</scope>
    <source>
        <strain evidence="1 2">UBMA195</strain>
    </source>
</reference>
<dbReference type="EMBL" id="NAFI01000130">
    <property type="protein sequence ID" value="OSJ18395.1"/>
    <property type="molecule type" value="Genomic_DNA"/>
</dbReference>
<evidence type="ECO:0000313" key="2">
    <source>
        <dbReference type="Proteomes" id="UP000193553"/>
    </source>
</evidence>
<organism evidence="1 2">
    <name type="scientific">Bradyrhizobium canariense</name>
    <dbReference type="NCBI Taxonomy" id="255045"/>
    <lineage>
        <taxon>Bacteria</taxon>
        <taxon>Pseudomonadati</taxon>
        <taxon>Pseudomonadota</taxon>
        <taxon>Alphaproteobacteria</taxon>
        <taxon>Hyphomicrobiales</taxon>
        <taxon>Nitrobacteraceae</taxon>
        <taxon>Bradyrhizobium</taxon>
    </lineage>
</organism>